<proteinExistence type="inferred from homology"/>
<dbReference type="GO" id="GO:0004185">
    <property type="term" value="F:serine-type carboxypeptidase activity"/>
    <property type="evidence" value="ECO:0007669"/>
    <property type="project" value="UniProtKB-UniRule"/>
</dbReference>
<dbReference type="Pfam" id="PF00450">
    <property type="entry name" value="Peptidase_S10"/>
    <property type="match status" value="1"/>
</dbReference>
<dbReference type="AlphaFoldDB" id="A0A2A2L2Y8"/>
<keyword evidence="4" id="KW-0732">Signal</keyword>
<dbReference type="EMBL" id="LIAE01007239">
    <property type="protein sequence ID" value="PAV80636.1"/>
    <property type="molecule type" value="Genomic_DNA"/>
</dbReference>
<gene>
    <name evidence="9" type="ORF">WR25_12652</name>
</gene>
<organism evidence="9 10">
    <name type="scientific">Diploscapter pachys</name>
    <dbReference type="NCBI Taxonomy" id="2018661"/>
    <lineage>
        <taxon>Eukaryota</taxon>
        <taxon>Metazoa</taxon>
        <taxon>Ecdysozoa</taxon>
        <taxon>Nematoda</taxon>
        <taxon>Chromadorea</taxon>
        <taxon>Rhabditida</taxon>
        <taxon>Rhabditina</taxon>
        <taxon>Rhabditomorpha</taxon>
        <taxon>Rhabditoidea</taxon>
        <taxon>Rhabditidae</taxon>
        <taxon>Diploscapter</taxon>
    </lineage>
</organism>
<dbReference type="STRING" id="2018661.A0A2A2L2Y8"/>
<dbReference type="PANTHER" id="PTHR11802:SF3">
    <property type="entry name" value="RETINOID-INDUCIBLE SERINE CARBOXYPEPTIDASE"/>
    <property type="match status" value="1"/>
</dbReference>
<keyword evidence="2 7" id="KW-0121">Carboxypeptidase</keyword>
<comment type="similarity">
    <text evidence="1 7">Belongs to the peptidase S10 family.</text>
</comment>
<sequence>MRLASSSQTLAKGDKSGEQAGQSRLQVADMVYVDNPVGAGFSYVDNYNALTTKLSDIGGDLLEWLRQFLVVHSEYRSRPFYIFGESYGGKMGVEFGRQISDAIDEHTLTLNFRGVVLGDSWISAIDYVNTWGPYLYANSFLDDNQLAEVQKQADACQNEVNQNSWDYAFKDLETIQHLIETETEDVSWYNILKYGGQDDWSITRAKRSKEDVDRLYRRFVAPLQTDQLSDYMDTVVRQKLGIIPSHVKFGAQAGAVFNYQSDDFMRPNYATVNELLSKNYAVVVYNGNEDLICNTMGTLRWMNRLQWPSYGTFNKTERVHFKTTSFPLAGYYKKYKNLSMYWILRAGHMVAYDTPEAAFYMLKKIVSDYNQ</sequence>
<evidence type="ECO:0000313" key="10">
    <source>
        <dbReference type="Proteomes" id="UP000218231"/>
    </source>
</evidence>
<name>A0A2A2L2Y8_9BILA</name>
<dbReference type="InterPro" id="IPR018202">
    <property type="entry name" value="Ser_caboxypep_ser_AS"/>
</dbReference>
<evidence type="ECO:0000256" key="4">
    <source>
        <dbReference type="ARBA" id="ARBA00022729"/>
    </source>
</evidence>
<evidence type="ECO:0000256" key="2">
    <source>
        <dbReference type="ARBA" id="ARBA00022645"/>
    </source>
</evidence>
<comment type="caution">
    <text evidence="9">The sequence shown here is derived from an EMBL/GenBank/DDBJ whole genome shotgun (WGS) entry which is preliminary data.</text>
</comment>
<accession>A0A2A2L2Y8</accession>
<dbReference type="PROSITE" id="PS00131">
    <property type="entry name" value="CARBOXYPEPT_SER_SER"/>
    <property type="match status" value="1"/>
</dbReference>
<feature type="compositionally biased region" description="Polar residues" evidence="8">
    <location>
        <begin position="1"/>
        <end position="10"/>
    </location>
</feature>
<dbReference type="Gene3D" id="3.40.50.1820">
    <property type="entry name" value="alpha/beta hydrolase"/>
    <property type="match status" value="1"/>
</dbReference>
<keyword evidence="5 7" id="KW-0378">Hydrolase</keyword>
<dbReference type="InterPro" id="IPR029058">
    <property type="entry name" value="AB_hydrolase_fold"/>
</dbReference>
<dbReference type="EC" id="3.4.16.-" evidence="7"/>
<dbReference type="SUPFAM" id="SSF53474">
    <property type="entry name" value="alpha/beta-Hydrolases"/>
    <property type="match status" value="1"/>
</dbReference>
<dbReference type="InterPro" id="IPR001563">
    <property type="entry name" value="Peptidase_S10"/>
</dbReference>
<keyword evidence="3 7" id="KW-0645">Protease</keyword>
<keyword evidence="10" id="KW-1185">Reference proteome</keyword>
<dbReference type="Proteomes" id="UP000218231">
    <property type="component" value="Unassembled WGS sequence"/>
</dbReference>
<evidence type="ECO:0000256" key="3">
    <source>
        <dbReference type="ARBA" id="ARBA00022670"/>
    </source>
</evidence>
<dbReference type="OrthoDB" id="443318at2759"/>
<evidence type="ECO:0000256" key="7">
    <source>
        <dbReference type="RuleBase" id="RU361156"/>
    </source>
</evidence>
<evidence type="ECO:0000313" key="9">
    <source>
        <dbReference type="EMBL" id="PAV80636.1"/>
    </source>
</evidence>
<evidence type="ECO:0000256" key="1">
    <source>
        <dbReference type="ARBA" id="ARBA00009431"/>
    </source>
</evidence>
<dbReference type="GO" id="GO:0006508">
    <property type="term" value="P:proteolysis"/>
    <property type="evidence" value="ECO:0007669"/>
    <property type="project" value="UniProtKB-KW"/>
</dbReference>
<feature type="region of interest" description="Disordered" evidence="8">
    <location>
        <begin position="1"/>
        <end position="22"/>
    </location>
</feature>
<dbReference type="PRINTS" id="PR00724">
    <property type="entry name" value="CRBOXYPTASEC"/>
</dbReference>
<keyword evidence="6" id="KW-0325">Glycoprotein</keyword>
<protein>
    <recommendedName>
        <fullName evidence="7">Carboxypeptidase</fullName>
        <ecNumber evidence="7">3.4.16.-</ecNumber>
    </recommendedName>
</protein>
<evidence type="ECO:0000256" key="5">
    <source>
        <dbReference type="ARBA" id="ARBA00022801"/>
    </source>
</evidence>
<dbReference type="PANTHER" id="PTHR11802">
    <property type="entry name" value="SERINE PROTEASE FAMILY S10 SERINE CARBOXYPEPTIDASE"/>
    <property type="match status" value="1"/>
</dbReference>
<evidence type="ECO:0000256" key="6">
    <source>
        <dbReference type="ARBA" id="ARBA00023180"/>
    </source>
</evidence>
<evidence type="ECO:0000256" key="8">
    <source>
        <dbReference type="SAM" id="MobiDB-lite"/>
    </source>
</evidence>
<reference evidence="9 10" key="1">
    <citation type="journal article" date="2017" name="Curr. Biol.">
        <title>Genome architecture and evolution of a unichromosomal asexual nematode.</title>
        <authorList>
            <person name="Fradin H."/>
            <person name="Zegar C."/>
            <person name="Gutwein M."/>
            <person name="Lucas J."/>
            <person name="Kovtun M."/>
            <person name="Corcoran D."/>
            <person name="Baugh L.R."/>
            <person name="Kiontke K."/>
            <person name="Gunsalus K."/>
            <person name="Fitch D.H."/>
            <person name="Piano F."/>
        </authorList>
    </citation>
    <scope>NUCLEOTIDE SEQUENCE [LARGE SCALE GENOMIC DNA]</scope>
    <source>
        <strain evidence="9">PF1309</strain>
    </source>
</reference>